<dbReference type="SUPFAM" id="SSF47473">
    <property type="entry name" value="EF-hand"/>
    <property type="match status" value="1"/>
</dbReference>
<evidence type="ECO:0000313" key="4">
    <source>
        <dbReference type="Proteomes" id="UP000199470"/>
    </source>
</evidence>
<name>A0A1I4LC85_9BURK</name>
<keyword evidence="4" id="KW-1185">Reference proteome</keyword>
<feature type="region of interest" description="Disordered" evidence="1">
    <location>
        <begin position="53"/>
        <end position="83"/>
    </location>
</feature>
<feature type="domain" description="EF-hand" evidence="2">
    <location>
        <begin position="140"/>
        <end position="175"/>
    </location>
</feature>
<gene>
    <name evidence="3" type="ORF">SAMN02982985_01874</name>
</gene>
<reference evidence="3 4" key="1">
    <citation type="submission" date="2016-10" db="EMBL/GenBank/DDBJ databases">
        <authorList>
            <person name="de Groot N.N."/>
        </authorList>
    </citation>
    <scope>NUCLEOTIDE SEQUENCE [LARGE SCALE GENOMIC DNA]</scope>
    <source>
        <strain evidence="3 4">ATCC 43154</strain>
    </source>
</reference>
<dbReference type="InterPro" id="IPR018247">
    <property type="entry name" value="EF_Hand_1_Ca_BS"/>
</dbReference>
<proteinExistence type="predicted"/>
<dbReference type="InterPro" id="IPR011992">
    <property type="entry name" value="EF-hand-dom_pair"/>
</dbReference>
<feature type="compositionally biased region" description="Polar residues" evidence="1">
    <location>
        <begin position="53"/>
        <end position="79"/>
    </location>
</feature>
<dbReference type="PROSITE" id="PS50222">
    <property type="entry name" value="EF_HAND_2"/>
    <property type="match status" value="1"/>
</dbReference>
<organism evidence="3 4">
    <name type="scientific">Rugamonas rubra</name>
    <dbReference type="NCBI Taxonomy" id="758825"/>
    <lineage>
        <taxon>Bacteria</taxon>
        <taxon>Pseudomonadati</taxon>
        <taxon>Pseudomonadota</taxon>
        <taxon>Betaproteobacteria</taxon>
        <taxon>Burkholderiales</taxon>
        <taxon>Oxalobacteraceae</taxon>
        <taxon>Telluria group</taxon>
        <taxon>Rugamonas</taxon>
    </lineage>
</organism>
<evidence type="ECO:0000256" key="1">
    <source>
        <dbReference type="SAM" id="MobiDB-lite"/>
    </source>
</evidence>
<dbReference type="GO" id="GO:0005509">
    <property type="term" value="F:calcium ion binding"/>
    <property type="evidence" value="ECO:0007669"/>
    <property type="project" value="InterPro"/>
</dbReference>
<protein>
    <recommendedName>
        <fullName evidence="2">EF-hand domain-containing protein</fullName>
    </recommendedName>
</protein>
<dbReference type="Proteomes" id="UP000199470">
    <property type="component" value="Unassembled WGS sequence"/>
</dbReference>
<dbReference type="EMBL" id="FOTW01000009">
    <property type="protein sequence ID" value="SFL88622.1"/>
    <property type="molecule type" value="Genomic_DNA"/>
</dbReference>
<evidence type="ECO:0000313" key="3">
    <source>
        <dbReference type="EMBL" id="SFL88622.1"/>
    </source>
</evidence>
<accession>A0A1I4LC85</accession>
<dbReference type="PROSITE" id="PS00018">
    <property type="entry name" value="EF_HAND_1"/>
    <property type="match status" value="1"/>
</dbReference>
<dbReference type="AlphaFoldDB" id="A0A1I4LC85"/>
<dbReference type="InterPro" id="IPR002048">
    <property type="entry name" value="EF_hand_dom"/>
</dbReference>
<sequence length="210" mass="22538">MIHAINNSSLASAVIAARRAAPIRMPDRMDEPSEAAYEADLAVSELDVTEQARSQAVASSLDMSSGNTKSTQPDTQSKAQGGIGSEDAATKLALEQFFEGLQQLANRPETQIFQARFGLAAANAKDGVEPLTKPDVASEFHKFDSAELEKVADTDHDGKISEEELRRYQMPLTYRSARSEHAALTDSPSAFTLAEAHRAYGVVASAVALQ</sequence>
<evidence type="ECO:0000259" key="2">
    <source>
        <dbReference type="PROSITE" id="PS50222"/>
    </source>
</evidence>